<evidence type="ECO:0000313" key="3">
    <source>
        <dbReference type="Proteomes" id="UP000441455"/>
    </source>
</evidence>
<accession>A0A6N7VIS6</accession>
<feature type="compositionally biased region" description="Basic and acidic residues" evidence="1">
    <location>
        <begin position="116"/>
        <end position="134"/>
    </location>
</feature>
<gene>
    <name evidence="2" type="ORF">FX155_02900</name>
</gene>
<organism evidence="2 3">
    <name type="scientific">Acidaminococcus fermentans</name>
    <dbReference type="NCBI Taxonomy" id="905"/>
    <lineage>
        <taxon>Bacteria</taxon>
        <taxon>Bacillati</taxon>
        <taxon>Bacillota</taxon>
        <taxon>Negativicutes</taxon>
        <taxon>Acidaminococcales</taxon>
        <taxon>Acidaminococcaceae</taxon>
        <taxon>Acidaminococcus</taxon>
    </lineage>
</organism>
<sequence>MASDLKTEKLGKKLLSRFTRQLTDQVFLFLQQDPELYEEYQALVRDSSPNGVNSVLGRMITEAYDLVNLNKETHPQSPLLKKYTRHAVRWEKEDLEVQKKVLYGDRDLFTPQPAKSGEERKAPKKKGPDQESLF</sequence>
<evidence type="ECO:0000256" key="1">
    <source>
        <dbReference type="SAM" id="MobiDB-lite"/>
    </source>
</evidence>
<proteinExistence type="predicted"/>
<dbReference type="Proteomes" id="UP000441455">
    <property type="component" value="Unassembled WGS sequence"/>
</dbReference>
<evidence type="ECO:0000313" key="2">
    <source>
        <dbReference type="EMBL" id="MSS81559.1"/>
    </source>
</evidence>
<dbReference type="OrthoDB" id="3034987at2"/>
<protein>
    <submittedName>
        <fullName evidence="2">Uncharacterized protein</fullName>
    </submittedName>
</protein>
<reference evidence="2 3" key="1">
    <citation type="submission" date="2019-08" db="EMBL/GenBank/DDBJ databases">
        <title>In-depth cultivation of the pig gut microbiome towards novel bacterial diversity and tailored functional studies.</title>
        <authorList>
            <person name="Wylensek D."/>
            <person name="Hitch T.C.A."/>
            <person name="Clavel T."/>
        </authorList>
    </citation>
    <scope>NUCLEOTIDE SEQUENCE [LARGE SCALE GENOMIC DNA]</scope>
    <source>
        <strain evidence="2 3">WCA-389-WT-5B</strain>
    </source>
</reference>
<dbReference type="RefSeq" id="WP_022487040.1">
    <property type="nucleotide sequence ID" value="NZ_JAYLVM010000125.1"/>
</dbReference>
<name>A0A6N7VIS6_ACIFE</name>
<dbReference type="AlphaFoldDB" id="A0A6N7VIS6"/>
<dbReference type="EMBL" id="VULN01000003">
    <property type="protein sequence ID" value="MSS81559.1"/>
    <property type="molecule type" value="Genomic_DNA"/>
</dbReference>
<comment type="caution">
    <text evidence="2">The sequence shown here is derived from an EMBL/GenBank/DDBJ whole genome shotgun (WGS) entry which is preliminary data.</text>
</comment>
<feature type="region of interest" description="Disordered" evidence="1">
    <location>
        <begin position="106"/>
        <end position="134"/>
    </location>
</feature>